<dbReference type="AlphaFoldDB" id="A0A482J1Q5"/>
<keyword evidence="5" id="KW-0560">Oxidoreductase</keyword>
<dbReference type="PANTHER" id="PTHR43350">
    <property type="entry name" value="NAD-DEPENDENT ALCOHOL DEHYDROGENASE"/>
    <property type="match status" value="1"/>
</dbReference>
<keyword evidence="4" id="KW-0862">Zinc</keyword>
<dbReference type="EMBL" id="CP037901">
    <property type="protein sequence ID" value="QBP13044.1"/>
    <property type="molecule type" value="Genomic_DNA"/>
</dbReference>
<proteinExistence type="inferred from homology"/>
<dbReference type="InterPro" id="IPR036291">
    <property type="entry name" value="NAD(P)-bd_dom_sf"/>
</dbReference>
<dbReference type="InterPro" id="IPR013149">
    <property type="entry name" value="ADH-like_C"/>
</dbReference>
<sequence length="359" mass="37334">MKAWMLDQPGQPLALRDIDTPHARPGAVLVRMEAVPLLSYTRDYLNGALPYAYPPGPFTPGTNGVGTIIEAGAGVHHFRAGQRVAVNPYLTSSESVDAPAEILIGLTGISADSGPLLQDFPHGTLREIAEFPAAALVPLDGLDRFSSDRLATLSKFAIPFGGLRRGRLVAGETVAINGATGAFGSAAVLAALAMGASTVLALGRRAGPLESLARMGDGRVVPVVMTGDEGVDSAAIRNAASGGGVDLAFDMVGQATSPNSTLAALLSLKRRGRMVLMGSMTVPLPLPYGAMLRNGWELIGHFMYASADYRALVAMVRAGQLSLDAIHVKRFPFDAIEQAIDAAGTLAGLEAAVVTFPHD</sequence>
<dbReference type="GO" id="GO:0016491">
    <property type="term" value="F:oxidoreductase activity"/>
    <property type="evidence" value="ECO:0007669"/>
    <property type="project" value="UniProtKB-KW"/>
</dbReference>
<dbReference type="OrthoDB" id="9787435at2"/>
<comment type="cofactor">
    <cofactor evidence="1">
        <name>Zn(2+)</name>
        <dbReference type="ChEBI" id="CHEBI:29105"/>
    </cofactor>
</comment>
<name>A0A482J1Q5_9BURK</name>
<dbReference type="Gene3D" id="3.90.180.10">
    <property type="entry name" value="Medium-chain alcohol dehydrogenases, catalytic domain"/>
    <property type="match status" value="1"/>
</dbReference>
<evidence type="ECO:0000256" key="3">
    <source>
        <dbReference type="ARBA" id="ARBA00022723"/>
    </source>
</evidence>
<dbReference type="Proteomes" id="UP000253772">
    <property type="component" value="Chromosome c2"/>
</dbReference>
<evidence type="ECO:0000313" key="8">
    <source>
        <dbReference type="Proteomes" id="UP000253772"/>
    </source>
</evidence>
<organism evidence="7 8">
    <name type="scientific">Cupriavidus metallidurans</name>
    <dbReference type="NCBI Taxonomy" id="119219"/>
    <lineage>
        <taxon>Bacteria</taxon>
        <taxon>Pseudomonadati</taxon>
        <taxon>Pseudomonadota</taxon>
        <taxon>Betaproteobacteria</taxon>
        <taxon>Burkholderiales</taxon>
        <taxon>Burkholderiaceae</taxon>
        <taxon>Cupriavidus</taxon>
    </lineage>
</organism>
<evidence type="ECO:0000256" key="4">
    <source>
        <dbReference type="ARBA" id="ARBA00022833"/>
    </source>
</evidence>
<feature type="domain" description="Enoyl reductase (ER)" evidence="6">
    <location>
        <begin position="10"/>
        <end position="354"/>
    </location>
</feature>
<comment type="similarity">
    <text evidence="2">Belongs to the zinc-containing alcohol dehydrogenase family.</text>
</comment>
<dbReference type="SMART" id="SM00829">
    <property type="entry name" value="PKS_ER"/>
    <property type="match status" value="1"/>
</dbReference>
<dbReference type="PANTHER" id="PTHR43350:SF17">
    <property type="entry name" value="NAD-DEPENDENT ALCOHOL DEHYDROGENASE"/>
    <property type="match status" value="1"/>
</dbReference>
<reference evidence="7 8" key="1">
    <citation type="submission" date="2019-03" db="EMBL/GenBank/DDBJ databases">
        <title>Comparative insights into the high quality Complete genome sequence of highly metal resistant Cupriavidus metallidurans strain BS1 isolated from a gold-copper mine.</title>
        <authorList>
            <person name="Mazhar H.S."/>
            <person name="Rensing C."/>
        </authorList>
    </citation>
    <scope>NUCLEOTIDE SEQUENCE [LARGE SCALE GENOMIC DNA]</scope>
    <source>
        <strain evidence="7 8">BS1</strain>
    </source>
</reference>
<dbReference type="Gene3D" id="3.40.50.720">
    <property type="entry name" value="NAD(P)-binding Rossmann-like Domain"/>
    <property type="match status" value="1"/>
</dbReference>
<dbReference type="GO" id="GO:0046872">
    <property type="term" value="F:metal ion binding"/>
    <property type="evidence" value="ECO:0007669"/>
    <property type="project" value="UniProtKB-KW"/>
</dbReference>
<dbReference type="InterPro" id="IPR020843">
    <property type="entry name" value="ER"/>
</dbReference>
<gene>
    <name evidence="7" type="ORF">DDF84_025695</name>
</gene>
<dbReference type="InterPro" id="IPR011032">
    <property type="entry name" value="GroES-like_sf"/>
</dbReference>
<keyword evidence="3" id="KW-0479">Metal-binding</keyword>
<evidence type="ECO:0000256" key="1">
    <source>
        <dbReference type="ARBA" id="ARBA00001947"/>
    </source>
</evidence>
<evidence type="ECO:0000313" key="7">
    <source>
        <dbReference type="EMBL" id="QBP13044.1"/>
    </source>
</evidence>
<dbReference type="SUPFAM" id="SSF51735">
    <property type="entry name" value="NAD(P)-binding Rossmann-fold domains"/>
    <property type="match status" value="1"/>
</dbReference>
<evidence type="ECO:0000259" key="6">
    <source>
        <dbReference type="SMART" id="SM00829"/>
    </source>
</evidence>
<accession>A0A482J1Q5</accession>
<dbReference type="RefSeq" id="WP_024570958.1">
    <property type="nucleotide sequence ID" value="NZ_CP037901.1"/>
</dbReference>
<dbReference type="InterPro" id="IPR013154">
    <property type="entry name" value="ADH-like_N"/>
</dbReference>
<dbReference type="Pfam" id="PF00107">
    <property type="entry name" value="ADH_zinc_N"/>
    <property type="match status" value="1"/>
</dbReference>
<protein>
    <submittedName>
        <fullName evidence="7">Alcohol dehydrogenase</fullName>
    </submittedName>
</protein>
<dbReference type="SUPFAM" id="SSF50129">
    <property type="entry name" value="GroES-like"/>
    <property type="match status" value="1"/>
</dbReference>
<dbReference type="Pfam" id="PF08240">
    <property type="entry name" value="ADH_N"/>
    <property type="match status" value="1"/>
</dbReference>
<evidence type="ECO:0000256" key="2">
    <source>
        <dbReference type="ARBA" id="ARBA00008072"/>
    </source>
</evidence>
<evidence type="ECO:0000256" key="5">
    <source>
        <dbReference type="ARBA" id="ARBA00023002"/>
    </source>
</evidence>